<evidence type="ECO:0000256" key="4">
    <source>
        <dbReference type="ARBA" id="ARBA00022692"/>
    </source>
</evidence>
<dbReference type="PROSITE" id="PS50850">
    <property type="entry name" value="MFS"/>
    <property type="match status" value="1"/>
</dbReference>
<comment type="similarity">
    <text evidence="2 7">Belongs to the major facilitator superfamily. Sugar transporter (TC 2.A.1.1) family.</text>
</comment>
<comment type="subcellular location">
    <subcellularLocation>
        <location evidence="1">Membrane</location>
        <topology evidence="1">Multi-pass membrane protein</topology>
    </subcellularLocation>
</comment>
<feature type="transmembrane region" description="Helical" evidence="8">
    <location>
        <begin position="307"/>
        <end position="328"/>
    </location>
</feature>
<feature type="transmembrane region" description="Helical" evidence="8">
    <location>
        <begin position="27"/>
        <end position="49"/>
    </location>
</feature>
<dbReference type="CDD" id="cd17358">
    <property type="entry name" value="MFS_GLUT6_8_Class3_like"/>
    <property type="match status" value="1"/>
</dbReference>
<feature type="transmembrane region" description="Helical" evidence="8">
    <location>
        <begin position="130"/>
        <end position="146"/>
    </location>
</feature>
<dbReference type="InterPro" id="IPR036259">
    <property type="entry name" value="MFS_trans_sf"/>
</dbReference>
<protein>
    <submittedName>
        <fullName evidence="11">Sugar transporter ESL1 isoform X2</fullName>
    </submittedName>
</protein>
<dbReference type="Gene3D" id="1.20.1250.20">
    <property type="entry name" value="MFS general substrate transporter like domains"/>
    <property type="match status" value="1"/>
</dbReference>
<sequence>MEEDKVLLTRSMLEEAKCKTTSQNGSPATICVVYSAMVALCGSLCIGYILGYSSPAEAGIIEDLDLSVAAYSVFGSIVTIGGLVGGLANGMIIDLLGRRGSMWISEIFSLAGWFSIAYAKNAWWLDFGRLLLGFAYALLHYVVVAIQRQIPVYIAEITPKGLRGRFTSANQLMVSLGISLIYFTGNLVSWRTLAAFGAIPSLLQIFGLFFVPESPRWLAQLGKHKELEAALQLLRGKDADISQEATDIIHFTETFQKQTKRVLDLFQWRYAHSLTIGVGLLVLQQLAGSNAIVSYSSSIFTDAGFSSSIGTISMAIIQIPSVTLSMLLTDKLGRRPLLLISAAGMCLSCILLGLSFCFQFKELTPILVYIGMLGYCVAITSGMGGLPWVIISEIFPINVKGSAGSLVTMANFSSSLIVTFTFKFMMEWSSAVTFSIFSGVCGLTVVFIAKLVPETKGRSLEEIQASITEI</sequence>
<feature type="transmembrane region" description="Helical" evidence="8">
    <location>
        <begin position="100"/>
        <end position="118"/>
    </location>
</feature>
<dbReference type="InterPro" id="IPR005828">
    <property type="entry name" value="MFS_sugar_transport-like"/>
</dbReference>
<dbReference type="RefSeq" id="XP_048325020.2">
    <property type="nucleotide sequence ID" value="XM_048469063.2"/>
</dbReference>
<evidence type="ECO:0000259" key="9">
    <source>
        <dbReference type="PROSITE" id="PS50850"/>
    </source>
</evidence>
<feature type="transmembrane region" description="Helical" evidence="8">
    <location>
        <begin position="190"/>
        <end position="211"/>
    </location>
</feature>
<keyword evidence="4 8" id="KW-0812">Transmembrane</keyword>
<dbReference type="Proteomes" id="UP001652623">
    <property type="component" value="Chromosome 10"/>
</dbReference>
<keyword evidence="10" id="KW-1185">Reference proteome</keyword>
<dbReference type="NCBIfam" id="TIGR00879">
    <property type="entry name" value="SP"/>
    <property type="match status" value="1"/>
</dbReference>
<gene>
    <name evidence="11" type="primary">LOC107412082</name>
</gene>
<evidence type="ECO:0000313" key="11">
    <source>
        <dbReference type="RefSeq" id="XP_048325020.2"/>
    </source>
</evidence>
<keyword evidence="6 8" id="KW-0472">Membrane</keyword>
<organism evidence="10 11">
    <name type="scientific">Ziziphus jujuba</name>
    <name type="common">Chinese jujube</name>
    <name type="synonym">Ziziphus sativa</name>
    <dbReference type="NCBI Taxonomy" id="326968"/>
    <lineage>
        <taxon>Eukaryota</taxon>
        <taxon>Viridiplantae</taxon>
        <taxon>Streptophyta</taxon>
        <taxon>Embryophyta</taxon>
        <taxon>Tracheophyta</taxon>
        <taxon>Spermatophyta</taxon>
        <taxon>Magnoliopsida</taxon>
        <taxon>eudicotyledons</taxon>
        <taxon>Gunneridae</taxon>
        <taxon>Pentapetalae</taxon>
        <taxon>rosids</taxon>
        <taxon>fabids</taxon>
        <taxon>Rosales</taxon>
        <taxon>Rhamnaceae</taxon>
        <taxon>Paliureae</taxon>
        <taxon>Ziziphus</taxon>
    </lineage>
</organism>
<feature type="transmembrane region" description="Helical" evidence="8">
    <location>
        <begin position="337"/>
        <end position="360"/>
    </location>
</feature>
<reference evidence="11" key="1">
    <citation type="submission" date="2025-08" db="UniProtKB">
        <authorList>
            <consortium name="RefSeq"/>
        </authorList>
    </citation>
    <scope>IDENTIFICATION</scope>
    <source>
        <tissue evidence="11">Seedling</tissue>
    </source>
</reference>
<feature type="transmembrane region" description="Helical" evidence="8">
    <location>
        <begin position="403"/>
        <end position="422"/>
    </location>
</feature>
<dbReference type="InterPro" id="IPR050549">
    <property type="entry name" value="MFS_Trehalose_Transporter"/>
</dbReference>
<dbReference type="PRINTS" id="PR00171">
    <property type="entry name" value="SUGRTRNSPORT"/>
</dbReference>
<feature type="transmembrane region" description="Helical" evidence="8">
    <location>
        <begin position="428"/>
        <end position="449"/>
    </location>
</feature>
<feature type="transmembrane region" description="Helical" evidence="8">
    <location>
        <begin position="166"/>
        <end position="184"/>
    </location>
</feature>
<keyword evidence="3 11" id="KW-0762">Sugar transport</keyword>
<dbReference type="PANTHER" id="PTHR48021">
    <property type="match status" value="1"/>
</dbReference>
<dbReference type="PANTHER" id="PTHR48021:SF93">
    <property type="entry name" value="SUGAR TRANSPORTER ERD6-LIKE 1-RELATED"/>
    <property type="match status" value="1"/>
</dbReference>
<keyword evidence="7" id="KW-0813">Transport</keyword>
<keyword evidence="5 8" id="KW-1133">Transmembrane helix</keyword>
<evidence type="ECO:0000256" key="3">
    <source>
        <dbReference type="ARBA" id="ARBA00022597"/>
    </source>
</evidence>
<name>A0ABM3IBF9_ZIZJJ</name>
<evidence type="ECO:0000256" key="1">
    <source>
        <dbReference type="ARBA" id="ARBA00004141"/>
    </source>
</evidence>
<feature type="transmembrane region" description="Helical" evidence="8">
    <location>
        <begin position="270"/>
        <end position="287"/>
    </location>
</feature>
<evidence type="ECO:0000256" key="8">
    <source>
        <dbReference type="SAM" id="Phobius"/>
    </source>
</evidence>
<feature type="transmembrane region" description="Helical" evidence="8">
    <location>
        <begin position="366"/>
        <end position="391"/>
    </location>
</feature>
<dbReference type="SUPFAM" id="SSF103473">
    <property type="entry name" value="MFS general substrate transporter"/>
    <property type="match status" value="1"/>
</dbReference>
<accession>A0ABM3IBF9</accession>
<evidence type="ECO:0000256" key="6">
    <source>
        <dbReference type="ARBA" id="ARBA00023136"/>
    </source>
</evidence>
<evidence type="ECO:0000313" key="10">
    <source>
        <dbReference type="Proteomes" id="UP001652623"/>
    </source>
</evidence>
<evidence type="ECO:0000256" key="2">
    <source>
        <dbReference type="ARBA" id="ARBA00010992"/>
    </source>
</evidence>
<dbReference type="InterPro" id="IPR020846">
    <property type="entry name" value="MFS_dom"/>
</dbReference>
<dbReference type="Pfam" id="PF00083">
    <property type="entry name" value="Sugar_tr"/>
    <property type="match status" value="1"/>
</dbReference>
<dbReference type="InterPro" id="IPR003663">
    <property type="entry name" value="Sugar/inositol_transpt"/>
</dbReference>
<proteinExistence type="inferred from homology"/>
<evidence type="ECO:0000256" key="7">
    <source>
        <dbReference type="RuleBase" id="RU003346"/>
    </source>
</evidence>
<feature type="transmembrane region" description="Helical" evidence="8">
    <location>
        <begin position="69"/>
        <end position="88"/>
    </location>
</feature>
<feature type="domain" description="Major facilitator superfamily (MFS) profile" evidence="9">
    <location>
        <begin position="35"/>
        <end position="456"/>
    </location>
</feature>
<dbReference type="GeneID" id="107412082"/>
<dbReference type="InterPro" id="IPR044775">
    <property type="entry name" value="MFS_ERD6/Tret1-like"/>
</dbReference>
<evidence type="ECO:0000256" key="5">
    <source>
        <dbReference type="ARBA" id="ARBA00022989"/>
    </source>
</evidence>